<dbReference type="InterPro" id="IPR016181">
    <property type="entry name" value="Acyl_CoA_acyltransferase"/>
</dbReference>
<sequence>MPIPGIQQPEVLHVPCQDHIKLRLRKYDGHFNFAWPWYQDPETVRLVDGKIEPYSMERIEKMYTYLNAHGELYFIEIFRNDLWTPVGDVTFWQEDMPIVIGDPLLRGMGLGTKVVCSLVRRGIRLGYKELFVDEIYDYNTGSRKCFEKAGFRPYEKTEKGWRYVLHM</sequence>
<dbReference type="Proteomes" id="UP000823927">
    <property type="component" value="Unassembled WGS sequence"/>
</dbReference>
<dbReference type="GO" id="GO:0016747">
    <property type="term" value="F:acyltransferase activity, transferring groups other than amino-acyl groups"/>
    <property type="evidence" value="ECO:0007669"/>
    <property type="project" value="InterPro"/>
</dbReference>
<evidence type="ECO:0000313" key="3">
    <source>
        <dbReference type="Proteomes" id="UP000823927"/>
    </source>
</evidence>
<dbReference type="AlphaFoldDB" id="A0A9D1F234"/>
<gene>
    <name evidence="2" type="ORF">IAB46_00970</name>
</gene>
<dbReference type="Gene3D" id="3.40.630.30">
    <property type="match status" value="1"/>
</dbReference>
<dbReference type="SUPFAM" id="SSF55729">
    <property type="entry name" value="Acyl-CoA N-acyltransferases (Nat)"/>
    <property type="match status" value="1"/>
</dbReference>
<dbReference type="EMBL" id="DVIT01000004">
    <property type="protein sequence ID" value="HIS46129.1"/>
    <property type="molecule type" value="Genomic_DNA"/>
</dbReference>
<feature type="domain" description="N-acetyltransferase" evidence="1">
    <location>
        <begin position="22"/>
        <end position="152"/>
    </location>
</feature>
<proteinExistence type="predicted"/>
<evidence type="ECO:0000259" key="1">
    <source>
        <dbReference type="Pfam" id="PF13302"/>
    </source>
</evidence>
<protein>
    <submittedName>
        <fullName evidence="2">GNAT family N-acetyltransferase</fullName>
    </submittedName>
</protein>
<organism evidence="2 3">
    <name type="scientific">Candidatus Scybalocola faecigallinarum</name>
    <dbReference type="NCBI Taxonomy" id="2840941"/>
    <lineage>
        <taxon>Bacteria</taxon>
        <taxon>Bacillati</taxon>
        <taxon>Bacillota</taxon>
        <taxon>Clostridia</taxon>
        <taxon>Lachnospirales</taxon>
        <taxon>Lachnospiraceae</taxon>
        <taxon>Lachnospiraceae incertae sedis</taxon>
        <taxon>Candidatus Scybalocola (ex Gilroy et al. 2021)</taxon>
    </lineage>
</organism>
<comment type="caution">
    <text evidence="2">The sequence shown here is derived from an EMBL/GenBank/DDBJ whole genome shotgun (WGS) entry which is preliminary data.</text>
</comment>
<evidence type="ECO:0000313" key="2">
    <source>
        <dbReference type="EMBL" id="HIS46129.1"/>
    </source>
</evidence>
<dbReference type="InterPro" id="IPR000182">
    <property type="entry name" value="GNAT_dom"/>
</dbReference>
<name>A0A9D1F234_9FIRM</name>
<reference evidence="2" key="2">
    <citation type="journal article" date="2021" name="PeerJ">
        <title>Extensive microbial diversity within the chicken gut microbiome revealed by metagenomics and culture.</title>
        <authorList>
            <person name="Gilroy R."/>
            <person name="Ravi A."/>
            <person name="Getino M."/>
            <person name="Pursley I."/>
            <person name="Horton D.L."/>
            <person name="Alikhan N.F."/>
            <person name="Baker D."/>
            <person name="Gharbi K."/>
            <person name="Hall N."/>
            <person name="Watson M."/>
            <person name="Adriaenssens E.M."/>
            <person name="Foster-Nyarko E."/>
            <person name="Jarju S."/>
            <person name="Secka A."/>
            <person name="Antonio M."/>
            <person name="Oren A."/>
            <person name="Chaudhuri R.R."/>
            <person name="La Ragione R."/>
            <person name="Hildebrand F."/>
            <person name="Pallen M.J."/>
        </authorList>
    </citation>
    <scope>NUCLEOTIDE SEQUENCE</scope>
    <source>
        <strain evidence="2">CHK178-757</strain>
    </source>
</reference>
<reference evidence="2" key="1">
    <citation type="submission" date="2020-10" db="EMBL/GenBank/DDBJ databases">
        <authorList>
            <person name="Gilroy R."/>
        </authorList>
    </citation>
    <scope>NUCLEOTIDE SEQUENCE</scope>
    <source>
        <strain evidence="2">CHK178-757</strain>
    </source>
</reference>
<accession>A0A9D1F234</accession>
<dbReference type="Pfam" id="PF13302">
    <property type="entry name" value="Acetyltransf_3"/>
    <property type="match status" value="1"/>
</dbReference>